<evidence type="ECO:0000256" key="9">
    <source>
        <dbReference type="PROSITE-ProRule" id="PRU00433"/>
    </source>
</evidence>
<dbReference type="InterPro" id="IPR036909">
    <property type="entry name" value="Cyt_c-like_dom_sf"/>
</dbReference>
<dbReference type="Gene3D" id="1.10.760.10">
    <property type="entry name" value="Cytochrome c-like domain"/>
    <property type="match status" value="2"/>
</dbReference>
<organism evidence="11 12">
    <name type="scientific">Sneathiella chinensis</name>
    <dbReference type="NCBI Taxonomy" id="349750"/>
    <lineage>
        <taxon>Bacteria</taxon>
        <taxon>Pseudomonadati</taxon>
        <taxon>Pseudomonadota</taxon>
        <taxon>Alphaproteobacteria</taxon>
        <taxon>Sneathiellales</taxon>
        <taxon>Sneathiellaceae</taxon>
        <taxon>Sneathiella</taxon>
    </lineage>
</organism>
<dbReference type="PROSITE" id="PS51007">
    <property type="entry name" value="CYTC"/>
    <property type="match status" value="2"/>
</dbReference>
<dbReference type="InterPro" id="IPR051459">
    <property type="entry name" value="Cytochrome_c-type_DH"/>
</dbReference>
<dbReference type="Pfam" id="PF00034">
    <property type="entry name" value="Cytochrom_C"/>
    <property type="match status" value="1"/>
</dbReference>
<evidence type="ECO:0000313" key="11">
    <source>
        <dbReference type="EMBL" id="GLQ07069.1"/>
    </source>
</evidence>
<dbReference type="EMBL" id="BSNF01000008">
    <property type="protein sequence ID" value="GLQ07069.1"/>
    <property type="molecule type" value="Genomic_DNA"/>
</dbReference>
<dbReference type="PANTHER" id="PTHR35008:SF8">
    <property type="entry name" value="ALCOHOL DEHYDROGENASE CYTOCHROME C SUBUNIT"/>
    <property type="match status" value="1"/>
</dbReference>
<dbReference type="InterPro" id="IPR009056">
    <property type="entry name" value="Cyt_c-like_dom"/>
</dbReference>
<dbReference type="SUPFAM" id="SSF46626">
    <property type="entry name" value="Cytochrome c"/>
    <property type="match status" value="2"/>
</dbReference>
<evidence type="ECO:0000259" key="10">
    <source>
        <dbReference type="PROSITE" id="PS51007"/>
    </source>
</evidence>
<protein>
    <recommendedName>
        <fullName evidence="10">Cytochrome c domain-containing protein</fullName>
    </recommendedName>
</protein>
<evidence type="ECO:0000256" key="6">
    <source>
        <dbReference type="ARBA" id="ARBA00022737"/>
    </source>
</evidence>
<keyword evidence="4 9" id="KW-0479">Metal-binding</keyword>
<evidence type="ECO:0000256" key="5">
    <source>
        <dbReference type="ARBA" id="ARBA00022729"/>
    </source>
</evidence>
<keyword evidence="2" id="KW-1003">Cell membrane</keyword>
<name>A0ABQ5U4J8_9PROT</name>
<proteinExistence type="predicted"/>
<evidence type="ECO:0000256" key="1">
    <source>
        <dbReference type="ARBA" id="ARBA00004236"/>
    </source>
</evidence>
<comment type="caution">
    <text evidence="11">The sequence shown here is derived from an EMBL/GenBank/DDBJ whole genome shotgun (WGS) entry which is preliminary data.</text>
</comment>
<keyword evidence="7 9" id="KW-0408">Iron</keyword>
<dbReference type="InterPro" id="IPR014353">
    <property type="entry name" value="Membr-bd_ADH_cyt_c"/>
</dbReference>
<evidence type="ECO:0000256" key="4">
    <source>
        <dbReference type="ARBA" id="ARBA00022723"/>
    </source>
</evidence>
<reference evidence="11" key="1">
    <citation type="journal article" date="2014" name="Int. J. Syst. Evol. Microbiol.">
        <title>Complete genome of a new Firmicutes species belonging to the dominant human colonic microbiota ('Ruminococcus bicirculans') reveals two chromosomes and a selective capacity to utilize plant glucans.</title>
        <authorList>
            <consortium name="NISC Comparative Sequencing Program"/>
            <person name="Wegmann U."/>
            <person name="Louis P."/>
            <person name="Goesmann A."/>
            <person name="Henrissat B."/>
            <person name="Duncan S.H."/>
            <person name="Flint H.J."/>
        </authorList>
    </citation>
    <scope>NUCLEOTIDE SEQUENCE</scope>
    <source>
        <strain evidence="11">NBRC 103408</strain>
    </source>
</reference>
<keyword evidence="8" id="KW-0472">Membrane</keyword>
<evidence type="ECO:0000256" key="2">
    <source>
        <dbReference type="ARBA" id="ARBA00022475"/>
    </source>
</evidence>
<keyword evidence="5" id="KW-0732">Signal</keyword>
<evidence type="ECO:0000256" key="8">
    <source>
        <dbReference type="ARBA" id="ARBA00023136"/>
    </source>
</evidence>
<evidence type="ECO:0000313" key="12">
    <source>
        <dbReference type="Proteomes" id="UP001161409"/>
    </source>
</evidence>
<keyword evidence="3 9" id="KW-0349">Heme</keyword>
<dbReference type="Proteomes" id="UP001161409">
    <property type="component" value="Unassembled WGS sequence"/>
</dbReference>
<keyword evidence="6" id="KW-0677">Repeat</keyword>
<dbReference type="PANTHER" id="PTHR35008">
    <property type="entry name" value="BLL4482 PROTEIN-RELATED"/>
    <property type="match status" value="1"/>
</dbReference>
<evidence type="ECO:0000256" key="7">
    <source>
        <dbReference type="ARBA" id="ARBA00023004"/>
    </source>
</evidence>
<keyword evidence="12" id="KW-1185">Reference proteome</keyword>
<accession>A0ABQ5U4J8</accession>
<dbReference type="PIRSF" id="PIRSF000018">
    <property type="entry name" value="Mb_ADH_cyt_c"/>
    <property type="match status" value="1"/>
</dbReference>
<feature type="domain" description="Cytochrome c" evidence="10">
    <location>
        <begin position="27"/>
        <end position="132"/>
    </location>
</feature>
<comment type="subcellular location">
    <subcellularLocation>
        <location evidence="1">Cell membrane</location>
    </subcellularLocation>
</comment>
<evidence type="ECO:0000256" key="3">
    <source>
        <dbReference type="ARBA" id="ARBA00022617"/>
    </source>
</evidence>
<sequence length="295" mass="31800">MQGRLPAWLAVFTIFPAVLVAGQVRADITEEGRYLTAAAGCQSCHTDPATKDAPFAGGRAMKTPFGVFYTPNITPDSEQGIGGWSRDDFIRAVKTGVSPEGQHYFPAFPYTSYTRMTDEDAGKIFAYLQSLPANDRPNRDHEIAAPFSWRFLQAGWKLLFFDEGGDDQALPTDPVLARGAYLTNALGHCGECHTPRNGLGGIDDSLFMAGAIGGGEGELVPNITPDPATGIGDWTKGDLASFLETGMKPNFDDVQGTMGDVITYSTSHLSLEDREAMAAYLLSLPAIINKIEKPK</sequence>
<reference evidence="11" key="2">
    <citation type="submission" date="2023-01" db="EMBL/GenBank/DDBJ databases">
        <title>Draft genome sequence of Sneathiella chinensis strain NBRC 103408.</title>
        <authorList>
            <person name="Sun Q."/>
            <person name="Mori K."/>
        </authorList>
    </citation>
    <scope>NUCLEOTIDE SEQUENCE</scope>
    <source>
        <strain evidence="11">NBRC 103408</strain>
    </source>
</reference>
<gene>
    <name evidence="11" type="ORF">GCM10007924_22900</name>
</gene>
<feature type="domain" description="Cytochrome c" evidence="10">
    <location>
        <begin position="174"/>
        <end position="285"/>
    </location>
</feature>
<dbReference type="RefSeq" id="WP_284347850.1">
    <property type="nucleotide sequence ID" value="NZ_BSNF01000008.1"/>
</dbReference>